<proteinExistence type="predicted"/>
<evidence type="ECO:0000313" key="2">
    <source>
        <dbReference type="Proteomes" id="UP000607645"/>
    </source>
</evidence>
<name>A0A8J6M7W7_9FIRM</name>
<dbReference type="RefSeq" id="WP_155151327.1">
    <property type="nucleotide sequence ID" value="NZ_JACOPQ010000005.1"/>
</dbReference>
<keyword evidence="2" id="KW-1185">Reference proteome</keyword>
<accession>A0A8J6M7W7</accession>
<reference evidence="1" key="1">
    <citation type="submission" date="2020-08" db="EMBL/GenBank/DDBJ databases">
        <title>Genome public.</title>
        <authorList>
            <person name="Liu C."/>
            <person name="Sun Q."/>
        </authorList>
    </citation>
    <scope>NUCLEOTIDE SEQUENCE</scope>
    <source>
        <strain evidence="1">NSJ-52</strain>
    </source>
</reference>
<organism evidence="1 2">
    <name type="scientific">Lawsonibacter faecis</name>
    <dbReference type="NCBI Taxonomy" id="2763052"/>
    <lineage>
        <taxon>Bacteria</taxon>
        <taxon>Bacillati</taxon>
        <taxon>Bacillota</taxon>
        <taxon>Clostridia</taxon>
        <taxon>Eubacteriales</taxon>
        <taxon>Oscillospiraceae</taxon>
        <taxon>Lawsonibacter</taxon>
    </lineage>
</organism>
<comment type="caution">
    <text evidence="1">The sequence shown here is derived from an EMBL/GenBank/DDBJ whole genome shotgun (WGS) entry which is preliminary data.</text>
</comment>
<gene>
    <name evidence="1" type="ORF">H8S62_08680</name>
</gene>
<dbReference type="AlphaFoldDB" id="A0A8J6M7W7"/>
<sequence length="163" mass="17837">MAKIERKYLAHYINASTDGEAAYVRLGRDLEEYSPELAANVEKKGNILGETSVLVTKYEKSGTVEPYYAEKGDPLFERLQAIIDGGLVLDDCNTDVVEVKLWEAETSGAFPATREKAVIEVSSYGGDNTGYQIPFNIHYTGEKENGTFNPSTKAFTAAVSPAK</sequence>
<protein>
    <submittedName>
        <fullName evidence="1">Uncharacterized protein</fullName>
    </submittedName>
</protein>
<dbReference type="Proteomes" id="UP000607645">
    <property type="component" value="Unassembled WGS sequence"/>
</dbReference>
<dbReference type="EMBL" id="JACOPQ010000005">
    <property type="protein sequence ID" value="MBC5737087.1"/>
    <property type="molecule type" value="Genomic_DNA"/>
</dbReference>
<evidence type="ECO:0000313" key="1">
    <source>
        <dbReference type="EMBL" id="MBC5737087.1"/>
    </source>
</evidence>